<evidence type="ECO:0000256" key="11">
    <source>
        <dbReference type="ARBA" id="ARBA00022781"/>
    </source>
</evidence>
<evidence type="ECO:0000313" key="25">
    <source>
        <dbReference type="Proteomes" id="UP000234275"/>
    </source>
</evidence>
<dbReference type="GO" id="GO:0005634">
    <property type="term" value="C:nucleus"/>
    <property type="evidence" value="ECO:0007669"/>
    <property type="project" value="UniProtKB-SubCell"/>
</dbReference>
<dbReference type="SUPFAM" id="SSF161065">
    <property type="entry name" value="ATP synthase D chain-like"/>
    <property type="match status" value="1"/>
</dbReference>
<dbReference type="FunFam" id="2.20.70.30:FF:000002">
    <property type="entry name" value="Nascent polypeptide-associated complex (NAC), alpha subunit"/>
    <property type="match status" value="1"/>
</dbReference>
<keyword evidence="25" id="KW-1185">Reference proteome</keyword>
<keyword evidence="10" id="KW-0138">CF(0)</keyword>
<dbReference type="GO" id="GO:0015078">
    <property type="term" value="F:proton transmembrane transporter activity"/>
    <property type="evidence" value="ECO:0007669"/>
    <property type="project" value="InterPro"/>
</dbReference>
<evidence type="ECO:0000256" key="21">
    <source>
        <dbReference type="SAM" id="Coils"/>
    </source>
</evidence>
<feature type="compositionally biased region" description="Basic and acidic residues" evidence="22">
    <location>
        <begin position="1"/>
        <end position="19"/>
    </location>
</feature>
<dbReference type="Proteomes" id="UP000234275">
    <property type="component" value="Unassembled WGS sequence"/>
</dbReference>
<dbReference type="SMART" id="SM01407">
    <property type="entry name" value="NAC"/>
    <property type="match status" value="1"/>
</dbReference>
<evidence type="ECO:0000256" key="10">
    <source>
        <dbReference type="ARBA" id="ARBA00022547"/>
    </source>
</evidence>
<evidence type="ECO:0000256" key="13">
    <source>
        <dbReference type="ARBA" id="ARBA00022927"/>
    </source>
</evidence>
<gene>
    <name evidence="24" type="ORF">P170DRAFT_456026</name>
</gene>
<evidence type="ECO:0000313" key="24">
    <source>
        <dbReference type="EMBL" id="PLB49385.1"/>
    </source>
</evidence>
<dbReference type="GO" id="GO:0005854">
    <property type="term" value="C:nascent polypeptide-associated complex"/>
    <property type="evidence" value="ECO:0007669"/>
    <property type="project" value="InterPro"/>
</dbReference>
<dbReference type="Pfam" id="PF05873">
    <property type="entry name" value="Mt_ATP-synt_D"/>
    <property type="match status" value="1"/>
</dbReference>
<keyword evidence="21" id="KW-0175">Coiled coil</keyword>
<feature type="region of interest" description="Disordered" evidence="22">
    <location>
        <begin position="1"/>
        <end position="43"/>
    </location>
</feature>
<feature type="compositionally biased region" description="Basic and acidic residues" evidence="22">
    <location>
        <begin position="130"/>
        <end position="152"/>
    </location>
</feature>
<evidence type="ECO:0000256" key="4">
    <source>
        <dbReference type="ARBA" id="ARBA00006842"/>
    </source>
</evidence>
<evidence type="ECO:0000256" key="19">
    <source>
        <dbReference type="ARBA" id="ARBA00025826"/>
    </source>
</evidence>
<evidence type="ECO:0000256" key="6">
    <source>
        <dbReference type="ARBA" id="ARBA00014437"/>
    </source>
</evidence>
<feature type="coiled-coil region" evidence="21">
    <location>
        <begin position="293"/>
        <end position="320"/>
    </location>
</feature>
<keyword evidence="18" id="KW-0066">ATP synthesis</keyword>
<evidence type="ECO:0000259" key="23">
    <source>
        <dbReference type="PROSITE" id="PS51151"/>
    </source>
</evidence>
<evidence type="ECO:0000256" key="12">
    <source>
        <dbReference type="ARBA" id="ARBA00022792"/>
    </source>
</evidence>
<dbReference type="InterPro" id="IPR038187">
    <property type="entry name" value="NAC_A/B_dom_sf"/>
</dbReference>
<evidence type="ECO:0000256" key="5">
    <source>
        <dbReference type="ARBA" id="ARBA00009882"/>
    </source>
</evidence>
<comment type="caution">
    <text evidence="24">The sequence shown here is derived from an EMBL/GenBank/DDBJ whole genome shotgun (WGS) entry which is preliminary data.</text>
</comment>
<dbReference type="InterPro" id="IPR008689">
    <property type="entry name" value="ATP_synth_F0_dsu_mt"/>
</dbReference>
<evidence type="ECO:0000256" key="7">
    <source>
        <dbReference type="ARBA" id="ARBA00021688"/>
    </source>
</evidence>
<name>A0A2I2G929_9EURO</name>
<proteinExistence type="inferred from homology"/>
<dbReference type="STRING" id="1392250.A0A2I2G929"/>
<evidence type="ECO:0000256" key="2">
    <source>
        <dbReference type="ARBA" id="ARBA00004273"/>
    </source>
</evidence>
<dbReference type="Gene3D" id="2.20.70.30">
    <property type="entry name" value="Nascent polypeptide-associated complex domain"/>
    <property type="match status" value="1"/>
</dbReference>
<evidence type="ECO:0000256" key="17">
    <source>
        <dbReference type="ARBA" id="ARBA00023242"/>
    </source>
</evidence>
<keyword evidence="14" id="KW-0406">Ion transport</keyword>
<evidence type="ECO:0000256" key="14">
    <source>
        <dbReference type="ARBA" id="ARBA00023065"/>
    </source>
</evidence>
<evidence type="ECO:0000256" key="3">
    <source>
        <dbReference type="ARBA" id="ARBA00004496"/>
    </source>
</evidence>
<dbReference type="GO" id="GO:0045259">
    <property type="term" value="C:proton-transporting ATP synthase complex"/>
    <property type="evidence" value="ECO:0007669"/>
    <property type="project" value="UniProtKB-KW"/>
</dbReference>
<comment type="subcellular location">
    <subcellularLocation>
        <location evidence="3">Cytoplasm</location>
    </subcellularLocation>
    <subcellularLocation>
        <location evidence="2">Mitochondrion inner membrane</location>
    </subcellularLocation>
    <subcellularLocation>
        <location evidence="1">Nucleus</location>
    </subcellularLocation>
</comment>
<evidence type="ECO:0000256" key="22">
    <source>
        <dbReference type="SAM" id="MobiDB-lite"/>
    </source>
</evidence>
<dbReference type="InterPro" id="IPR002715">
    <property type="entry name" value="Nas_poly-pep-assoc_cplx_dom"/>
</dbReference>
<dbReference type="VEuPathDB" id="FungiDB:P170DRAFT_456026"/>
<dbReference type="GO" id="GO:0015986">
    <property type="term" value="P:proton motive force-driven ATP synthesis"/>
    <property type="evidence" value="ECO:0007669"/>
    <property type="project" value="InterPro"/>
</dbReference>
<dbReference type="InterPro" id="IPR016641">
    <property type="entry name" value="EGD2/NACA0like"/>
</dbReference>
<dbReference type="PROSITE" id="PS51151">
    <property type="entry name" value="NAC_AB"/>
    <property type="match status" value="1"/>
</dbReference>
<dbReference type="RefSeq" id="XP_024704687.1">
    <property type="nucleotide sequence ID" value="XM_024851590.1"/>
</dbReference>
<keyword evidence="8" id="KW-0813">Transport</keyword>
<feature type="compositionally biased region" description="Acidic residues" evidence="22">
    <location>
        <begin position="153"/>
        <end position="164"/>
    </location>
</feature>
<protein>
    <recommendedName>
        <fullName evidence="7">ATP synthase subunit d, mitochondrial</fullName>
    </recommendedName>
    <alternativeName>
        <fullName evidence="20">Alpha-NAC</fullName>
    </alternativeName>
    <alternativeName>
        <fullName evidence="6">Nascent polypeptide-associated complex subunit alpha</fullName>
    </alternativeName>
</protein>
<feature type="compositionally biased region" description="Low complexity" evidence="22">
    <location>
        <begin position="118"/>
        <end position="128"/>
    </location>
</feature>
<evidence type="ECO:0000256" key="16">
    <source>
        <dbReference type="ARBA" id="ARBA00023136"/>
    </source>
</evidence>
<keyword evidence="13" id="KW-0653">Protein transport</keyword>
<dbReference type="Gene3D" id="1.10.8.10">
    <property type="entry name" value="DNA helicase RuvA subunit, C-terminal domain"/>
    <property type="match status" value="1"/>
</dbReference>
<dbReference type="EMBL" id="MSFO01000004">
    <property type="protein sequence ID" value="PLB49385.1"/>
    <property type="molecule type" value="Genomic_DNA"/>
</dbReference>
<feature type="domain" description="NAC-A/B" evidence="23">
    <location>
        <begin position="46"/>
        <end position="111"/>
    </location>
</feature>
<dbReference type="OrthoDB" id="35799at2759"/>
<sequence>MADPRVEEIHDEEPQKAGVEDAGSSSESEAGEEPTIPGGAAVTIHSRNEKKARKAIGKLGLKHVPGITRVTLRRPKNILFVINQPDVYRSPSSNTWIIFGEAKIEDLNSQAQASAAQQLAAAEAAAGGEHAGHDHEHDLGQAKAPETEAKKEEEEDDGEAVDESGLEAKDIELVMAQANVSRKKAVKALRENDNDIRSAALKIDWVKVSSSLGLRGQTATSLQAFKKRNDDARRKVQALSEQPQAVDFAHYRKVLKNQAIVDELENQFKAFKPATYDVSRQLKAIDAFEAQAVQSAEQTKGKVEAELRNLEKTLENIETARPFDELTVDEVAAAQPEIDEKTSSLVSKGRWMPAGYKERFGDMSVV</sequence>
<keyword evidence="17" id="KW-0539">Nucleus</keyword>
<dbReference type="GeneID" id="36559289"/>
<reference evidence="24 25" key="1">
    <citation type="submission" date="2016-12" db="EMBL/GenBank/DDBJ databases">
        <title>The genomes of Aspergillus section Nigri reveals drivers in fungal speciation.</title>
        <authorList>
            <consortium name="DOE Joint Genome Institute"/>
            <person name="Vesth T.C."/>
            <person name="Nybo J."/>
            <person name="Theobald S."/>
            <person name="Brandl J."/>
            <person name="Frisvad J.C."/>
            <person name="Nielsen K.F."/>
            <person name="Lyhne E.K."/>
            <person name="Kogle M.E."/>
            <person name="Kuo A."/>
            <person name="Riley R."/>
            <person name="Clum A."/>
            <person name="Nolan M."/>
            <person name="Lipzen A."/>
            <person name="Salamov A."/>
            <person name="Henrissat B."/>
            <person name="Wiebenga A."/>
            <person name="De Vries R.P."/>
            <person name="Grigoriev I.V."/>
            <person name="Mortensen U.H."/>
            <person name="Andersen M.R."/>
            <person name="Baker S.E."/>
        </authorList>
    </citation>
    <scope>NUCLEOTIDE SEQUENCE [LARGE SCALE GENOMIC DNA]</scope>
    <source>
        <strain evidence="24 25">IBT 23096</strain>
    </source>
</reference>
<keyword evidence="11" id="KW-0375">Hydrogen ion transport</keyword>
<feature type="region of interest" description="Disordered" evidence="22">
    <location>
        <begin position="118"/>
        <end position="164"/>
    </location>
</feature>
<dbReference type="GO" id="GO:0005743">
    <property type="term" value="C:mitochondrial inner membrane"/>
    <property type="evidence" value="ECO:0007669"/>
    <property type="project" value="UniProtKB-SubCell"/>
</dbReference>
<keyword evidence="12" id="KW-0999">Mitochondrion inner membrane</keyword>
<comment type="subunit">
    <text evidence="19">Part of the nascent polypeptide-associated complex (NAC), consisting of EGD2 and EGD1. NAC associates with ribosomes via EGD1.</text>
</comment>
<dbReference type="InterPro" id="IPR036228">
    <property type="entry name" value="ATP_synth_F0_dsu_sf_mt"/>
</dbReference>
<dbReference type="Pfam" id="PF01849">
    <property type="entry name" value="NAC"/>
    <property type="match status" value="1"/>
</dbReference>
<dbReference type="CDD" id="cd14358">
    <property type="entry name" value="UBA_NAC_euk"/>
    <property type="match status" value="1"/>
</dbReference>
<evidence type="ECO:0000256" key="9">
    <source>
        <dbReference type="ARBA" id="ARBA00022490"/>
    </source>
</evidence>
<keyword evidence="15" id="KW-0496">Mitochondrion</keyword>
<organism evidence="24 25">
    <name type="scientific">Aspergillus steynii IBT 23096</name>
    <dbReference type="NCBI Taxonomy" id="1392250"/>
    <lineage>
        <taxon>Eukaryota</taxon>
        <taxon>Fungi</taxon>
        <taxon>Dikarya</taxon>
        <taxon>Ascomycota</taxon>
        <taxon>Pezizomycotina</taxon>
        <taxon>Eurotiomycetes</taxon>
        <taxon>Eurotiomycetidae</taxon>
        <taxon>Eurotiales</taxon>
        <taxon>Aspergillaceae</taxon>
        <taxon>Aspergillus</taxon>
        <taxon>Aspergillus subgen. Circumdati</taxon>
    </lineage>
</organism>
<evidence type="ECO:0000256" key="18">
    <source>
        <dbReference type="ARBA" id="ARBA00023310"/>
    </source>
</evidence>
<keyword evidence="16" id="KW-0472">Membrane</keyword>
<accession>A0A2I2G929</accession>
<keyword evidence="9" id="KW-0963">Cytoplasm</keyword>
<comment type="similarity">
    <text evidence="5">Belongs to the NAC-alpha family.</text>
</comment>
<dbReference type="PANTHER" id="PTHR21713">
    <property type="entry name" value="NASCENT POLYPEPTIDE ASSOCIATED COMPLEX ALPHA SUBUNIT-RELATED"/>
    <property type="match status" value="1"/>
</dbReference>
<evidence type="ECO:0000256" key="8">
    <source>
        <dbReference type="ARBA" id="ARBA00022448"/>
    </source>
</evidence>
<evidence type="ECO:0000256" key="1">
    <source>
        <dbReference type="ARBA" id="ARBA00004123"/>
    </source>
</evidence>
<dbReference type="AlphaFoldDB" id="A0A2I2G929"/>
<dbReference type="GO" id="GO:0015031">
    <property type="term" value="P:protein transport"/>
    <property type="evidence" value="ECO:0007669"/>
    <property type="project" value="UniProtKB-KW"/>
</dbReference>
<evidence type="ECO:0000256" key="20">
    <source>
        <dbReference type="ARBA" id="ARBA00030300"/>
    </source>
</evidence>
<evidence type="ECO:0000256" key="15">
    <source>
        <dbReference type="ARBA" id="ARBA00023128"/>
    </source>
</evidence>
<dbReference type="Gene3D" id="6.10.280.70">
    <property type="match status" value="1"/>
</dbReference>
<dbReference type="CDD" id="cd22054">
    <property type="entry name" value="NAC_NACA"/>
    <property type="match status" value="1"/>
</dbReference>
<comment type="similarity">
    <text evidence="4">Belongs to the ATPase d subunit family.</text>
</comment>